<evidence type="ECO:0008006" key="3">
    <source>
        <dbReference type="Google" id="ProtNLM"/>
    </source>
</evidence>
<dbReference type="InParanoid" id="E3N6M4"/>
<dbReference type="EMBL" id="DS268541">
    <property type="protein sequence ID" value="EFO88172.1"/>
    <property type="molecule type" value="Genomic_DNA"/>
</dbReference>
<dbReference type="HOGENOM" id="CLU_1877355_0_0_1"/>
<keyword evidence="2" id="KW-1185">Reference proteome</keyword>
<sequence length="136" mass="15780">MLNLNDLIFDVTMLQNSRRAQQWPIFDHTKESFASFIRALQQVNLPVHSYAKKIEELINCAYSGNEDVRNAIRLSSFLSGLRPEKRKEIRNPTLENFEETVRAARNMENTQSLESAEQGNIVAAVQQLTETFRHWN</sequence>
<evidence type="ECO:0000313" key="1">
    <source>
        <dbReference type="EMBL" id="EFO88172.1"/>
    </source>
</evidence>
<reference evidence="1" key="1">
    <citation type="submission" date="2007-07" db="EMBL/GenBank/DDBJ databases">
        <title>PCAP assembly of the Caenorhabditis remanei genome.</title>
        <authorList>
            <consortium name="The Caenorhabditis remanei Sequencing Consortium"/>
            <person name="Wilson R.K."/>
        </authorList>
    </citation>
    <scope>NUCLEOTIDE SEQUENCE [LARGE SCALE GENOMIC DNA]</scope>
    <source>
        <strain evidence="1">PB4641</strain>
    </source>
</reference>
<protein>
    <recommendedName>
        <fullName evidence="3">Retrotransposon gag domain-containing protein</fullName>
    </recommendedName>
</protein>
<dbReference type="AlphaFoldDB" id="E3N6M4"/>
<evidence type="ECO:0000313" key="2">
    <source>
        <dbReference type="Proteomes" id="UP000008281"/>
    </source>
</evidence>
<dbReference type="Proteomes" id="UP000008281">
    <property type="component" value="Unassembled WGS sequence"/>
</dbReference>
<gene>
    <name evidence="1" type="ORF">CRE_06959</name>
</gene>
<proteinExistence type="predicted"/>
<name>E3N6M4_CAERE</name>
<organism evidence="2">
    <name type="scientific">Caenorhabditis remanei</name>
    <name type="common">Caenorhabditis vulgaris</name>
    <dbReference type="NCBI Taxonomy" id="31234"/>
    <lineage>
        <taxon>Eukaryota</taxon>
        <taxon>Metazoa</taxon>
        <taxon>Ecdysozoa</taxon>
        <taxon>Nematoda</taxon>
        <taxon>Chromadorea</taxon>
        <taxon>Rhabditida</taxon>
        <taxon>Rhabditina</taxon>
        <taxon>Rhabditomorpha</taxon>
        <taxon>Rhabditoidea</taxon>
        <taxon>Rhabditidae</taxon>
        <taxon>Peloderinae</taxon>
        <taxon>Caenorhabditis</taxon>
    </lineage>
</organism>
<accession>E3N6M4</accession>